<evidence type="ECO:0000313" key="2">
    <source>
        <dbReference type="EMBL" id="CAF3007134.1"/>
    </source>
</evidence>
<proteinExistence type="predicted"/>
<evidence type="ECO:0000313" key="3">
    <source>
        <dbReference type="Proteomes" id="UP000675881"/>
    </source>
</evidence>
<feature type="region of interest" description="Disordered" evidence="1">
    <location>
        <begin position="286"/>
        <end position="326"/>
    </location>
</feature>
<gene>
    <name evidence="2" type="ORF">LSAA_12614</name>
</gene>
<dbReference type="Proteomes" id="UP000675881">
    <property type="component" value="Chromosome 7"/>
</dbReference>
<accession>A0A7R8D2P7</accession>
<dbReference type="AlphaFoldDB" id="A0A7R8D2P7"/>
<organism evidence="2 3">
    <name type="scientific">Lepeophtheirus salmonis</name>
    <name type="common">Salmon louse</name>
    <name type="synonym">Caligus salmonis</name>
    <dbReference type="NCBI Taxonomy" id="72036"/>
    <lineage>
        <taxon>Eukaryota</taxon>
        <taxon>Metazoa</taxon>
        <taxon>Ecdysozoa</taxon>
        <taxon>Arthropoda</taxon>
        <taxon>Crustacea</taxon>
        <taxon>Multicrustacea</taxon>
        <taxon>Hexanauplia</taxon>
        <taxon>Copepoda</taxon>
        <taxon>Siphonostomatoida</taxon>
        <taxon>Caligidae</taxon>
        <taxon>Lepeophtheirus</taxon>
    </lineage>
</organism>
<sequence>MPQHLSLIGSNLVTRIRSYHKNLYPKYLRLIPSQPLSRIWSEFKNLALKHLTLIQSYLRLKIRKASINLAGKHMSLIPGDPNPWFWTTKAHDNNSALQHLSLVPSHPLPRRWSASRNLIPHYLSHILSHPVTRIRYNHKMLALKHLTPIQCYSRLKVMNHHKNLIPQHTSLVPSHPVTGIWRYKKGYKPSLKSSSEKKSELHSKLFEIEDDEHFQNLVPQHMSLIIKNEKRRRSSIDYHSEEDKKLGSKRNTATGKEDKCVYAKCNTQELVSCEFNNTSRIENPSNKIRRSLTEKDNFKVPNKYVPNSSTDSGKDSTRSNTPNDIS</sequence>
<evidence type="ECO:0000256" key="1">
    <source>
        <dbReference type="SAM" id="MobiDB-lite"/>
    </source>
</evidence>
<dbReference type="EMBL" id="HG994586">
    <property type="protein sequence ID" value="CAF3007134.1"/>
    <property type="molecule type" value="Genomic_DNA"/>
</dbReference>
<name>A0A7R8D2P7_LEPSM</name>
<protein>
    <submittedName>
        <fullName evidence="2">(salmon louse) hypothetical protein</fullName>
    </submittedName>
</protein>
<reference evidence="2" key="1">
    <citation type="submission" date="2021-02" db="EMBL/GenBank/DDBJ databases">
        <authorList>
            <person name="Bekaert M."/>
        </authorList>
    </citation>
    <scope>NUCLEOTIDE SEQUENCE</scope>
    <source>
        <strain evidence="2">IoA-00</strain>
    </source>
</reference>
<keyword evidence="3" id="KW-1185">Reference proteome</keyword>